<dbReference type="AlphaFoldDB" id="A0A367X0Q5"/>
<dbReference type="EMBL" id="JPWI01000004">
    <property type="protein sequence ID" value="RCK46590.1"/>
    <property type="molecule type" value="Genomic_DNA"/>
</dbReference>
<keyword evidence="1" id="KW-0812">Transmembrane</keyword>
<comment type="caution">
    <text evidence="2">The sequence shown here is derived from an EMBL/GenBank/DDBJ whole genome shotgun (WGS) entry which is preliminary data.</text>
</comment>
<feature type="transmembrane region" description="Helical" evidence="1">
    <location>
        <begin position="36"/>
        <end position="57"/>
    </location>
</feature>
<keyword evidence="1" id="KW-0472">Membrane</keyword>
<keyword evidence="1" id="KW-1133">Transmembrane helix</keyword>
<gene>
    <name evidence="2" type="ORF">TH30_08285</name>
</gene>
<evidence type="ECO:0000313" key="2">
    <source>
        <dbReference type="EMBL" id="RCK46590.1"/>
    </source>
</evidence>
<organism evidence="2 3">
    <name type="scientific">Thalassospira profundimaris</name>
    <dbReference type="NCBI Taxonomy" id="502049"/>
    <lineage>
        <taxon>Bacteria</taxon>
        <taxon>Pseudomonadati</taxon>
        <taxon>Pseudomonadota</taxon>
        <taxon>Alphaproteobacteria</taxon>
        <taxon>Rhodospirillales</taxon>
        <taxon>Thalassospiraceae</taxon>
        <taxon>Thalassospira</taxon>
    </lineage>
</organism>
<feature type="transmembrane region" description="Helical" evidence="1">
    <location>
        <begin position="12"/>
        <end position="30"/>
    </location>
</feature>
<evidence type="ECO:0000256" key="1">
    <source>
        <dbReference type="SAM" id="Phobius"/>
    </source>
</evidence>
<name>A0A367X0Q5_9PROT</name>
<dbReference type="Proteomes" id="UP000252255">
    <property type="component" value="Unassembled WGS sequence"/>
</dbReference>
<evidence type="ECO:0000313" key="3">
    <source>
        <dbReference type="Proteomes" id="UP000252255"/>
    </source>
</evidence>
<reference evidence="2 3" key="1">
    <citation type="submission" date="2014-07" db="EMBL/GenBank/DDBJ databases">
        <title>Draft genome sequence of Thalassospira profundimaris PR54-5.</title>
        <authorList>
            <person name="Lai Q."/>
            <person name="Shao Z."/>
        </authorList>
    </citation>
    <scope>NUCLEOTIDE SEQUENCE [LARGE SCALE GENOMIC DNA]</scope>
    <source>
        <strain evidence="2 3">PR54-5</strain>
    </source>
</reference>
<sequence length="63" mass="6499">MLKEVFKISSIGAVLGILSGLIAIAIIEPTTSQGNILIIVIFLLTGAIIGAAIRALASKKSQH</sequence>
<protein>
    <submittedName>
        <fullName evidence="2">Uncharacterized protein</fullName>
    </submittedName>
</protein>
<proteinExistence type="predicted"/>
<accession>A0A367X0Q5</accession>